<keyword evidence="4 6" id="KW-0267">Excision nuclease</keyword>
<keyword evidence="1 6" id="KW-0963">Cytoplasm</keyword>
<keyword evidence="11" id="KW-1185">Reference proteome</keyword>
<dbReference type="Gene3D" id="1.10.150.20">
    <property type="entry name" value="5' to 3' exonuclease, C-terminal subdomain"/>
    <property type="match status" value="1"/>
</dbReference>
<feature type="domain" description="GIY-YIG" evidence="8">
    <location>
        <begin position="14"/>
        <end position="93"/>
    </location>
</feature>
<sequence length="605" mass="69551">MNDVVAEKLKLLPEKPGVYLMKNKRGQIIYVGKAIKLKNRVRQYFQSSRNHSAKTIAMVSHIEDFETIITDNELEALILECNLIKKHHPKYNIMLRDDKTYPYLKITLNEQYPRLTTTRRVIKDGSKYFGPYTNITAMKETVKLLRRLFPLRTCKHLGERPCLEYHIKRCLAPCARLVKEDVYNEMVHSVCLFLEGKTEDIEKNLTAKMQNLAQNLEFEMAGKIRDQLLSIRQVTEKQKILTDTGNMDAIGMATSPYGICMQVFFVRSGKILGRNQFLMTGDMEDNKENALSAFLKQYYNDAVFIPAEILLPQDIKETALLEKWLAEEKSVKTKIITPKRGVKKDIVEMANENAVKYLQDQENKLKDKMARSIGAVYDLQKYLHLTKPPMRMECFDISHIQGSETVASMVVFQDGKPDKESYRRFKINSTEGKPDDFMSMREVTMRRYGKATAKEMPDLIIIDGGKGQLSSALEIIRGAGHLTVPVVGLAKQFEYIFTEHSSEPVILPRQSDALYLVQQIRDEAHRFAITYHRNLRTKRNKVSLLDNIAGVGAKRRKALFDRFENISNIKNATVEELSSVPGISENIAKSIYNFFRTHELISKKI</sequence>
<dbReference type="PANTHER" id="PTHR30562">
    <property type="entry name" value="UVRC/OXIDOREDUCTASE"/>
    <property type="match status" value="1"/>
</dbReference>
<dbReference type="EMBL" id="LT906446">
    <property type="protein sequence ID" value="SNU96973.1"/>
    <property type="molecule type" value="Genomic_DNA"/>
</dbReference>
<accession>A0A239TJZ4</accession>
<dbReference type="PROSITE" id="PS50151">
    <property type="entry name" value="UVR"/>
    <property type="match status" value="1"/>
</dbReference>
<evidence type="ECO:0000259" key="8">
    <source>
        <dbReference type="PROSITE" id="PS50164"/>
    </source>
</evidence>
<dbReference type="InterPro" id="IPR004791">
    <property type="entry name" value="UvrC"/>
</dbReference>
<comment type="subunit">
    <text evidence="6">Interacts with UvrB in an incision complex.</text>
</comment>
<dbReference type="InterPro" id="IPR036876">
    <property type="entry name" value="UVR_dom_sf"/>
</dbReference>
<dbReference type="InterPro" id="IPR041663">
    <property type="entry name" value="DisA/LigA_HHH"/>
</dbReference>
<evidence type="ECO:0000256" key="6">
    <source>
        <dbReference type="HAMAP-Rule" id="MF_00203"/>
    </source>
</evidence>
<dbReference type="FunFam" id="3.40.1440.10:FF:000001">
    <property type="entry name" value="UvrABC system protein C"/>
    <property type="match status" value="1"/>
</dbReference>
<dbReference type="CDD" id="cd10434">
    <property type="entry name" value="GIY-YIG_UvrC_Cho"/>
    <property type="match status" value="1"/>
</dbReference>
<dbReference type="Gene3D" id="4.10.860.10">
    <property type="entry name" value="UVR domain"/>
    <property type="match status" value="1"/>
</dbReference>
<evidence type="ECO:0000256" key="2">
    <source>
        <dbReference type="ARBA" id="ARBA00022763"/>
    </source>
</evidence>
<dbReference type="GO" id="GO:0006289">
    <property type="term" value="P:nucleotide-excision repair"/>
    <property type="evidence" value="ECO:0007669"/>
    <property type="project" value="UniProtKB-UniRule"/>
</dbReference>
<keyword evidence="6" id="KW-0742">SOS response</keyword>
<proteinExistence type="inferred from homology"/>
<dbReference type="Proteomes" id="UP000215383">
    <property type="component" value="Chromosome 1"/>
</dbReference>
<dbReference type="InterPro" id="IPR050066">
    <property type="entry name" value="UvrABC_protein_C"/>
</dbReference>
<dbReference type="Pfam" id="PF12826">
    <property type="entry name" value="HHH_2"/>
    <property type="match status" value="1"/>
</dbReference>
<feature type="domain" description="UVR" evidence="7">
    <location>
        <begin position="199"/>
        <end position="234"/>
    </location>
</feature>
<dbReference type="Pfam" id="PF02151">
    <property type="entry name" value="UVR"/>
    <property type="match status" value="1"/>
</dbReference>
<evidence type="ECO:0000256" key="4">
    <source>
        <dbReference type="ARBA" id="ARBA00022881"/>
    </source>
</evidence>
<organism evidence="10 11">
    <name type="scientific">Megamonas hypermegale</name>
    <dbReference type="NCBI Taxonomy" id="158847"/>
    <lineage>
        <taxon>Bacteria</taxon>
        <taxon>Bacillati</taxon>
        <taxon>Bacillota</taxon>
        <taxon>Negativicutes</taxon>
        <taxon>Selenomonadales</taxon>
        <taxon>Selenomonadaceae</taxon>
        <taxon>Megamonas</taxon>
    </lineage>
</organism>
<dbReference type="Gene3D" id="3.40.1440.10">
    <property type="entry name" value="GIY-YIG endonuclease"/>
    <property type="match status" value="1"/>
</dbReference>
<dbReference type="Pfam" id="PF08459">
    <property type="entry name" value="UvrC_RNaseH_dom"/>
    <property type="match status" value="1"/>
</dbReference>
<reference evidence="10 11" key="1">
    <citation type="submission" date="2017-06" db="EMBL/GenBank/DDBJ databases">
        <authorList>
            <consortium name="Pathogen Informatics"/>
        </authorList>
    </citation>
    <scope>NUCLEOTIDE SEQUENCE [LARGE SCALE GENOMIC DNA]</scope>
    <source>
        <strain evidence="10 11">NCTC10570</strain>
    </source>
</reference>
<dbReference type="InterPro" id="IPR001943">
    <property type="entry name" value="UVR_dom"/>
</dbReference>
<comment type="function">
    <text evidence="6">The UvrABC repair system catalyzes the recognition and processing of DNA lesions. UvrC both incises the 5' and 3' sides of the lesion. The N-terminal half is responsible for the 3' incision and the C-terminal half is responsible for the 5' incision.</text>
</comment>
<dbReference type="InterPro" id="IPR010994">
    <property type="entry name" value="RuvA_2-like"/>
</dbReference>
<dbReference type="InterPro" id="IPR003583">
    <property type="entry name" value="Hlx-hairpin-Hlx_DNA-bd_motif"/>
</dbReference>
<evidence type="ECO:0000259" key="7">
    <source>
        <dbReference type="PROSITE" id="PS50151"/>
    </source>
</evidence>
<dbReference type="GO" id="GO:0009381">
    <property type="term" value="F:excinuclease ABC activity"/>
    <property type="evidence" value="ECO:0007669"/>
    <property type="project" value="UniProtKB-UniRule"/>
</dbReference>
<evidence type="ECO:0000313" key="11">
    <source>
        <dbReference type="Proteomes" id="UP000215383"/>
    </source>
</evidence>
<dbReference type="NCBIfam" id="TIGR00194">
    <property type="entry name" value="uvrC"/>
    <property type="match status" value="1"/>
</dbReference>
<gene>
    <name evidence="6 10" type="primary">uvrC</name>
    <name evidence="10" type="ORF">SAMEA4364220_00675</name>
</gene>
<evidence type="ECO:0000259" key="9">
    <source>
        <dbReference type="PROSITE" id="PS50165"/>
    </source>
</evidence>
<dbReference type="InterPro" id="IPR047296">
    <property type="entry name" value="GIY-YIG_UvrC_Cho"/>
</dbReference>
<keyword evidence="5 6" id="KW-0234">DNA repair</keyword>
<dbReference type="GO" id="GO:0003677">
    <property type="term" value="F:DNA binding"/>
    <property type="evidence" value="ECO:0007669"/>
    <property type="project" value="UniProtKB-UniRule"/>
</dbReference>
<dbReference type="SMART" id="SM00278">
    <property type="entry name" value="HhH1"/>
    <property type="match status" value="2"/>
</dbReference>
<dbReference type="RefSeq" id="WP_027889714.1">
    <property type="nucleotide sequence ID" value="NZ_LT906446.1"/>
</dbReference>
<comment type="subcellular location">
    <subcellularLocation>
        <location evidence="6">Cytoplasm</location>
    </subcellularLocation>
</comment>
<dbReference type="PROSITE" id="PS50165">
    <property type="entry name" value="UVRC"/>
    <property type="match status" value="1"/>
</dbReference>
<dbReference type="GO" id="GO:0009432">
    <property type="term" value="P:SOS response"/>
    <property type="evidence" value="ECO:0007669"/>
    <property type="project" value="UniProtKB-UniRule"/>
</dbReference>
<dbReference type="GeneID" id="78506702"/>
<dbReference type="InterPro" id="IPR035901">
    <property type="entry name" value="GIY-YIG_endonuc_sf"/>
</dbReference>
<dbReference type="PANTHER" id="PTHR30562:SF1">
    <property type="entry name" value="UVRABC SYSTEM PROTEIN C"/>
    <property type="match status" value="1"/>
</dbReference>
<keyword evidence="3 6" id="KW-0228">DNA excision</keyword>
<dbReference type="InterPro" id="IPR038476">
    <property type="entry name" value="UvrC_RNase_H_dom_sf"/>
</dbReference>
<feature type="domain" description="UvrC family homology region profile" evidence="9">
    <location>
        <begin position="250"/>
        <end position="476"/>
    </location>
</feature>
<name>A0A239TJZ4_9FIRM</name>
<dbReference type="InterPro" id="IPR001162">
    <property type="entry name" value="UvrC_RNase_H_dom"/>
</dbReference>
<dbReference type="GO" id="GO:0009380">
    <property type="term" value="C:excinuclease repair complex"/>
    <property type="evidence" value="ECO:0007669"/>
    <property type="project" value="InterPro"/>
</dbReference>
<evidence type="ECO:0000256" key="1">
    <source>
        <dbReference type="ARBA" id="ARBA00022490"/>
    </source>
</evidence>
<dbReference type="HAMAP" id="MF_00203">
    <property type="entry name" value="UvrC"/>
    <property type="match status" value="1"/>
</dbReference>
<dbReference type="InterPro" id="IPR000305">
    <property type="entry name" value="GIY-YIG_endonuc"/>
</dbReference>
<evidence type="ECO:0000256" key="5">
    <source>
        <dbReference type="ARBA" id="ARBA00023204"/>
    </source>
</evidence>
<dbReference type="SMART" id="SM00465">
    <property type="entry name" value="GIYc"/>
    <property type="match status" value="1"/>
</dbReference>
<dbReference type="NCBIfam" id="NF001824">
    <property type="entry name" value="PRK00558.1-5"/>
    <property type="match status" value="1"/>
</dbReference>
<keyword evidence="2 6" id="KW-0227">DNA damage</keyword>
<dbReference type="GO" id="GO:0005737">
    <property type="term" value="C:cytoplasm"/>
    <property type="evidence" value="ECO:0007669"/>
    <property type="project" value="UniProtKB-SubCell"/>
</dbReference>
<dbReference type="SUPFAM" id="SSF47781">
    <property type="entry name" value="RuvA domain 2-like"/>
    <property type="match status" value="1"/>
</dbReference>
<dbReference type="PROSITE" id="PS50164">
    <property type="entry name" value="GIY_YIG"/>
    <property type="match status" value="1"/>
</dbReference>
<protein>
    <recommendedName>
        <fullName evidence="6">UvrABC system protein C</fullName>
        <shortName evidence="6">Protein UvrC</shortName>
    </recommendedName>
    <alternativeName>
        <fullName evidence="6">Excinuclease ABC subunit C</fullName>
    </alternativeName>
</protein>
<dbReference type="SUPFAM" id="SSF82771">
    <property type="entry name" value="GIY-YIG endonuclease"/>
    <property type="match status" value="1"/>
</dbReference>
<dbReference type="Gene3D" id="3.30.420.340">
    <property type="entry name" value="UvrC, RNAse H endonuclease domain"/>
    <property type="match status" value="1"/>
</dbReference>
<evidence type="ECO:0000313" key="10">
    <source>
        <dbReference type="EMBL" id="SNU96973.1"/>
    </source>
</evidence>
<dbReference type="SUPFAM" id="SSF46600">
    <property type="entry name" value="C-terminal UvrC-binding domain of UvrB"/>
    <property type="match status" value="1"/>
</dbReference>
<dbReference type="eggNOG" id="COG0322">
    <property type="taxonomic scope" value="Bacteria"/>
</dbReference>
<comment type="similarity">
    <text evidence="6">Belongs to the UvrC family.</text>
</comment>
<dbReference type="AlphaFoldDB" id="A0A239TJZ4"/>
<dbReference type="Pfam" id="PF22920">
    <property type="entry name" value="UvrC_RNaseH"/>
    <property type="match status" value="1"/>
</dbReference>
<evidence type="ECO:0000256" key="3">
    <source>
        <dbReference type="ARBA" id="ARBA00022769"/>
    </source>
</evidence>
<dbReference type="Pfam" id="PF01541">
    <property type="entry name" value="GIY-YIG"/>
    <property type="match status" value="1"/>
</dbReference>